<evidence type="ECO:0000256" key="3">
    <source>
        <dbReference type="ARBA" id="ARBA00022692"/>
    </source>
</evidence>
<protein>
    <submittedName>
        <fullName evidence="6">TolC membrane protein</fullName>
    </submittedName>
</protein>
<dbReference type="PANTHER" id="PTHR30026">
    <property type="entry name" value="OUTER MEMBRANE PROTEIN TOLC"/>
    <property type="match status" value="1"/>
</dbReference>
<keyword evidence="2" id="KW-1134">Transmembrane beta strand</keyword>
<dbReference type="SUPFAM" id="SSF56954">
    <property type="entry name" value="Outer membrane efflux proteins (OEP)"/>
    <property type="match status" value="1"/>
</dbReference>
<proteinExistence type="predicted"/>
<dbReference type="EMBL" id="CP029077">
    <property type="protein sequence ID" value="QED23602.1"/>
    <property type="molecule type" value="Genomic_DNA"/>
</dbReference>
<evidence type="ECO:0000313" key="6">
    <source>
        <dbReference type="EMBL" id="QED23602.1"/>
    </source>
</evidence>
<evidence type="ECO:0000256" key="5">
    <source>
        <dbReference type="ARBA" id="ARBA00023237"/>
    </source>
</evidence>
<dbReference type="RefSeq" id="WP_146820866.1">
    <property type="nucleotide sequence ID" value="NZ_CP029077.1"/>
</dbReference>
<comment type="subcellular location">
    <subcellularLocation>
        <location evidence="1">Cell outer membrane</location>
    </subcellularLocation>
</comment>
<dbReference type="GO" id="GO:0015562">
    <property type="term" value="F:efflux transmembrane transporter activity"/>
    <property type="evidence" value="ECO:0007669"/>
    <property type="project" value="InterPro"/>
</dbReference>
<keyword evidence="4" id="KW-0472">Membrane</keyword>
<gene>
    <name evidence="6" type="ORF">Deia_00814</name>
</gene>
<dbReference type="PANTHER" id="PTHR30026:SF20">
    <property type="entry name" value="OUTER MEMBRANE PROTEIN TOLC"/>
    <property type="match status" value="1"/>
</dbReference>
<keyword evidence="7" id="KW-1185">Reference proteome</keyword>
<dbReference type="InterPro" id="IPR051906">
    <property type="entry name" value="TolC-like"/>
</dbReference>
<accession>A0A5B8XE60</accession>
<name>A0A5B8XE60_9RICK</name>
<dbReference type="GO" id="GO:0015288">
    <property type="term" value="F:porin activity"/>
    <property type="evidence" value="ECO:0007669"/>
    <property type="project" value="TreeGrafter"/>
</dbReference>
<dbReference type="GO" id="GO:0009279">
    <property type="term" value="C:cell outer membrane"/>
    <property type="evidence" value="ECO:0007669"/>
    <property type="project" value="UniProtKB-SubCell"/>
</dbReference>
<evidence type="ECO:0000256" key="2">
    <source>
        <dbReference type="ARBA" id="ARBA00022452"/>
    </source>
</evidence>
<dbReference type="AlphaFoldDB" id="A0A5B8XE60"/>
<dbReference type="GO" id="GO:1990281">
    <property type="term" value="C:efflux pump complex"/>
    <property type="evidence" value="ECO:0007669"/>
    <property type="project" value="TreeGrafter"/>
</dbReference>
<keyword evidence="5" id="KW-0998">Cell outer membrane</keyword>
<reference evidence="6 7" key="1">
    <citation type="journal article" date="2019" name="ISME J.">
        <title>Deianiraea, an extracellular bacterium associated with the ciliate Paramecium, suggests an alternative scenario for the evolution of Rickettsiales.</title>
        <authorList>
            <person name="Castelli M."/>
            <person name="Sabaneyeva E."/>
            <person name="Lanzoni O."/>
            <person name="Lebedeva N."/>
            <person name="Floriano A.M."/>
            <person name="Gaiarsa S."/>
            <person name="Benken K."/>
            <person name="Modeo L."/>
            <person name="Bandi C."/>
            <person name="Potekhin A."/>
            <person name="Sassera D."/>
            <person name="Petroni G."/>
        </authorList>
    </citation>
    <scope>NUCLEOTIDE SEQUENCE [LARGE SCALE GENOMIC DNA]</scope>
    <source>
        <strain evidence="6">CyL4-1</strain>
    </source>
</reference>
<dbReference type="Gene3D" id="1.20.1600.10">
    <property type="entry name" value="Outer membrane efflux proteins (OEP)"/>
    <property type="match status" value="1"/>
</dbReference>
<organism evidence="6 7">
    <name type="scientific">Candidatus Deianiraea vastatrix</name>
    <dbReference type="NCBI Taxonomy" id="2163644"/>
    <lineage>
        <taxon>Bacteria</taxon>
        <taxon>Pseudomonadati</taxon>
        <taxon>Pseudomonadota</taxon>
        <taxon>Alphaproteobacteria</taxon>
        <taxon>Rickettsiales</taxon>
        <taxon>Candidatus Deianiraeaceae</taxon>
        <taxon>Candidatus Deianiraea</taxon>
    </lineage>
</organism>
<evidence type="ECO:0000313" key="7">
    <source>
        <dbReference type="Proteomes" id="UP000321934"/>
    </source>
</evidence>
<dbReference type="Proteomes" id="UP000321934">
    <property type="component" value="Chromosome"/>
</dbReference>
<keyword evidence="3" id="KW-0812">Transmembrane</keyword>
<evidence type="ECO:0000256" key="4">
    <source>
        <dbReference type="ARBA" id="ARBA00023136"/>
    </source>
</evidence>
<evidence type="ECO:0000256" key="1">
    <source>
        <dbReference type="ARBA" id="ARBA00004442"/>
    </source>
</evidence>
<sequence>MRFRSLILAFAFFLEESFATTLDETILLARRNSDQIAIQELNIDLSKAEIAHSLQKFLPSAKYNMQRGTGTVTGLSATGFGSDRDYKVKNDTLTVNFDLSLHQIIAKQVSSWQDFQSAKAKYRGFINSFTIDIVQNYIDIIIATESLELTKVMEKDIGAQKYTSQVKSITESINNIEYLGIESKYDDITSRVIQAEIALEQLKDTYRIFTKRDPSNLQLPSVFKLPAPNLAKYQEMVRANNTDLESMKAQITSISAAKTASYLDLIMPRISYIHQDAKSIIAFLPGAPIIRQKTDLLNLDFGIYENGDKVNQVIQASIQSRILEHQKALLADKLELSSKMYWANHHSLLLLYKSKKEALDIANVQLGIAKERFKKGSSSFISLIQSRVSFYNAKIDYLRAYREFVLNYYKMLSLI</sequence>